<dbReference type="EMBL" id="JANTYZ010000015">
    <property type="protein sequence ID" value="MCS3866568.1"/>
    <property type="molecule type" value="Genomic_DNA"/>
</dbReference>
<dbReference type="GO" id="GO:0004521">
    <property type="term" value="F:RNA endonuclease activity"/>
    <property type="evidence" value="ECO:0007669"/>
    <property type="project" value="InterPro"/>
</dbReference>
<dbReference type="InterPro" id="IPR002716">
    <property type="entry name" value="PIN_dom"/>
</dbReference>
<dbReference type="Proteomes" id="UP001155034">
    <property type="component" value="Unassembled WGS sequence"/>
</dbReference>
<name>A0A9X2U476_9BACT</name>
<gene>
    <name evidence="2" type="ORF">GGP82_003146</name>
</gene>
<reference evidence="2" key="1">
    <citation type="submission" date="2022-08" db="EMBL/GenBank/DDBJ databases">
        <title>Genomic Encyclopedia of Type Strains, Phase V (KMG-V): Genome sequencing to study the core and pangenomes of soil and plant-associated prokaryotes.</title>
        <authorList>
            <person name="Whitman W."/>
        </authorList>
    </citation>
    <scope>NUCLEOTIDE SEQUENCE</scope>
    <source>
        <strain evidence="2">SP2016B</strain>
    </source>
</reference>
<dbReference type="PANTHER" id="PTHR42188:SF1">
    <property type="entry name" value="23S RRNA-SPECIFIC ENDONUCLEASE VAPC20"/>
    <property type="match status" value="1"/>
</dbReference>
<evidence type="ECO:0000259" key="1">
    <source>
        <dbReference type="Pfam" id="PF01850"/>
    </source>
</evidence>
<evidence type="ECO:0000313" key="3">
    <source>
        <dbReference type="Proteomes" id="UP001155034"/>
    </source>
</evidence>
<dbReference type="PANTHER" id="PTHR42188">
    <property type="entry name" value="23S RRNA-SPECIFIC ENDONUCLEASE VAPC20"/>
    <property type="match status" value="1"/>
</dbReference>
<dbReference type="Pfam" id="PF01850">
    <property type="entry name" value="PIN"/>
    <property type="match status" value="1"/>
</dbReference>
<accession>A0A9X2U476</accession>
<organism evidence="2 3">
    <name type="scientific">Salinibacter ruber</name>
    <dbReference type="NCBI Taxonomy" id="146919"/>
    <lineage>
        <taxon>Bacteria</taxon>
        <taxon>Pseudomonadati</taxon>
        <taxon>Rhodothermota</taxon>
        <taxon>Rhodothermia</taxon>
        <taxon>Rhodothermales</taxon>
        <taxon>Salinibacteraceae</taxon>
        <taxon>Salinibacter</taxon>
    </lineage>
</organism>
<dbReference type="SUPFAM" id="SSF88723">
    <property type="entry name" value="PIN domain-like"/>
    <property type="match status" value="1"/>
</dbReference>
<dbReference type="Gene3D" id="3.40.50.1010">
    <property type="entry name" value="5'-nuclease"/>
    <property type="match status" value="1"/>
</dbReference>
<dbReference type="GO" id="GO:0016075">
    <property type="term" value="P:rRNA catabolic process"/>
    <property type="evidence" value="ECO:0007669"/>
    <property type="project" value="TreeGrafter"/>
</dbReference>
<feature type="domain" description="PIN" evidence="1">
    <location>
        <begin position="4"/>
        <end position="115"/>
    </location>
</feature>
<comment type="caution">
    <text evidence="2">The sequence shown here is derived from an EMBL/GenBank/DDBJ whole genome shotgun (WGS) entry which is preliminary data.</text>
</comment>
<dbReference type="AlphaFoldDB" id="A0A9X2U476"/>
<dbReference type="InterPro" id="IPR029060">
    <property type="entry name" value="PIN-like_dom_sf"/>
</dbReference>
<protein>
    <submittedName>
        <fullName evidence="2">Nucleic acid-binding protein</fullName>
    </submittedName>
</protein>
<dbReference type="InterPro" id="IPR039018">
    <property type="entry name" value="VapC20-like"/>
</dbReference>
<dbReference type="RefSeq" id="WP_259084170.1">
    <property type="nucleotide sequence ID" value="NZ_JANTYZ010000015.1"/>
</dbReference>
<proteinExistence type="predicted"/>
<evidence type="ECO:0000313" key="2">
    <source>
        <dbReference type="EMBL" id="MCS3866568.1"/>
    </source>
</evidence>
<sequence length="127" mass="14478">MTSVFLDTGYVIALEAVDDQYHEEAIGHWRDAVPSLSTIVTTTYVFDEVVTFFNSRGRHRKAVEIGRRLRESRIAEIVQVGEGLFEAGWTRFQERPDKRYSLTDCISFVVMIIYGDGASRNRRSAGL</sequence>